<accession>A0ABV1DZM1</accession>
<proteinExistence type="predicted"/>
<comment type="caution">
    <text evidence="1">The sequence shown here is derived from an EMBL/GenBank/DDBJ whole genome shotgun (WGS) entry which is preliminary data.</text>
</comment>
<keyword evidence="2" id="KW-1185">Reference proteome</keyword>
<gene>
    <name evidence="1" type="ORF">WMO26_03655</name>
</gene>
<dbReference type="Proteomes" id="UP001489509">
    <property type="component" value="Unassembled WGS sequence"/>
</dbReference>
<protein>
    <submittedName>
        <fullName evidence="1">Uncharacterized protein</fullName>
    </submittedName>
</protein>
<name>A0ABV1DZM1_9FIRM</name>
<reference evidence="1 2" key="1">
    <citation type="submission" date="2024-03" db="EMBL/GenBank/DDBJ databases">
        <title>Human intestinal bacterial collection.</title>
        <authorList>
            <person name="Pauvert C."/>
            <person name="Hitch T.C.A."/>
            <person name="Clavel T."/>
        </authorList>
    </citation>
    <scope>NUCLEOTIDE SEQUENCE [LARGE SCALE GENOMIC DNA]</scope>
    <source>
        <strain evidence="1 2">CLA-JM-H44</strain>
    </source>
</reference>
<sequence>MVDDFKHYFGTQIYLPLLKQANERLQRSDAPEAEAFRLSNQLQETLPRAQADQIMTIVDGFGLVTEDVAYHSFLTGVRWAALLLLEDL</sequence>
<dbReference type="RefSeq" id="WP_349218204.1">
    <property type="nucleotide sequence ID" value="NZ_JBBMFD010000003.1"/>
</dbReference>
<dbReference type="EMBL" id="JBBMFD010000003">
    <property type="protein sequence ID" value="MEQ2439920.1"/>
    <property type="molecule type" value="Genomic_DNA"/>
</dbReference>
<evidence type="ECO:0000313" key="2">
    <source>
        <dbReference type="Proteomes" id="UP001489509"/>
    </source>
</evidence>
<evidence type="ECO:0000313" key="1">
    <source>
        <dbReference type="EMBL" id="MEQ2439920.1"/>
    </source>
</evidence>
<organism evidence="1 2">
    <name type="scientific">Solibaculum intestinale</name>
    <dbReference type="NCBI Taxonomy" id="3133165"/>
    <lineage>
        <taxon>Bacteria</taxon>
        <taxon>Bacillati</taxon>
        <taxon>Bacillota</taxon>
        <taxon>Clostridia</taxon>
        <taxon>Eubacteriales</taxon>
        <taxon>Oscillospiraceae</taxon>
        <taxon>Solibaculum</taxon>
    </lineage>
</organism>